<gene>
    <name evidence="5" type="ORF">EXM56_13120</name>
</gene>
<evidence type="ECO:0000259" key="4">
    <source>
        <dbReference type="Pfam" id="PF10145"/>
    </source>
</evidence>
<evidence type="ECO:0000256" key="2">
    <source>
        <dbReference type="SAM" id="MobiDB-lite"/>
    </source>
</evidence>
<evidence type="ECO:0000313" key="5">
    <source>
        <dbReference type="EMBL" id="NEZ76235.1"/>
    </source>
</evidence>
<evidence type="ECO:0000256" key="1">
    <source>
        <dbReference type="ARBA" id="ARBA00022612"/>
    </source>
</evidence>
<feature type="transmembrane region" description="Helical" evidence="3">
    <location>
        <begin position="481"/>
        <end position="510"/>
    </location>
</feature>
<feature type="region of interest" description="Disordered" evidence="2">
    <location>
        <begin position="1"/>
        <end position="28"/>
    </location>
</feature>
<comment type="caution">
    <text evidence="5">The sequence shown here is derived from an EMBL/GenBank/DDBJ whole genome shotgun (WGS) entry which is preliminary data.</text>
</comment>
<feature type="compositionally biased region" description="Basic and acidic residues" evidence="2">
    <location>
        <begin position="1"/>
        <end position="19"/>
    </location>
</feature>
<dbReference type="PANTHER" id="PTHR37813:SF1">
    <property type="entry name" value="FELS-2 PROPHAGE PROTEIN"/>
    <property type="match status" value="1"/>
</dbReference>
<organism evidence="5">
    <name type="scientific">Clostridium botulinum</name>
    <dbReference type="NCBI Taxonomy" id="1491"/>
    <lineage>
        <taxon>Bacteria</taxon>
        <taxon>Bacillati</taxon>
        <taxon>Bacillota</taxon>
        <taxon>Clostridia</taxon>
        <taxon>Eubacteriales</taxon>
        <taxon>Clostridiaceae</taxon>
        <taxon>Clostridium</taxon>
    </lineage>
</organism>
<keyword evidence="3" id="KW-0472">Membrane</keyword>
<dbReference type="EMBL" id="SGKT01000030">
    <property type="protein sequence ID" value="NEZ76235.1"/>
    <property type="molecule type" value="Genomic_DNA"/>
</dbReference>
<name>A0A6G4CRY0_CLOBO</name>
<sequence>MSASESFKKAWSEIERDSAKQGNNTANNWQQSAEKMNTIANKGLKGIGIAIAGVGTAMGTIGGFALKTGVDFESAFTGVKKTVDGTDQQFAQLEKAIRNMAKSMPESASEIAGVAEAAGQLGIKVENIEGFTKSMVMLGDSTNMSSEEAATALARLANITQMPQTEFDRLGSVIVALGNNLATTESEITAMGLRLAGAGHQVGMSEAQIMSFAGALSSVGIEAEAGGSAFSKVMVDMQLAVEKGGEGLNQFAKVAGMSSSEFQKAFKEDAAGAIIAFIQGLGKCQESGQSAIGVLDNMGITEVRMRDALLRAAGAGNVFTDALELGTKAWDENIALTKEAETRYATTESKMEMIKNQIVDLGITMFEKFKKPFGEALDSVMQSLEKLSNSLANGALGESVDKIAVSFGKLIEKLSESVTNWLPKIIDALAWIMDNASFIASGIAGIGTALMVLNVANMIMGLVEAFKAFKAANEGATVAQWLLNAAMAANPIGLVVSIIAGLIAGIIVLWNTNEDFRNAVIDAWNAILGAAQAVWGAIVDFFTVDIPAAWQSLLDFFNGVPGWFADLWTTIQQAFVDGWNAIVNFFTQTIPQWISSVGEWFNELPHLIGYALGYALGTIVKWGVDTWNYLVTNVPIWINNVVNFFATLPGRIWTWLVNTINRIVNWGQQTYTNMVNAATRAINATIQWFATLPGRIWTWLVNTISRVAEFAVNLASRARDAGANMVTNIVEAVRNLPSRFLEIGRNIVEGVWNGITGMAGWIRDRVNGFFSGIVDGAKDALGIHSPSRVFRDQVGKYMAQGVGVGFENETDNIKRSMQKDLSNLTTKMKTTVDFETSRTSRAMTAGVNKTINNTNETVTNNDNGLTLKVDKFINNTKQDIKDIAEELEFYRKRNSLATGGV</sequence>
<dbReference type="NCBIfam" id="TIGR01760">
    <property type="entry name" value="tape_meas_TP901"/>
    <property type="match status" value="1"/>
</dbReference>
<dbReference type="Pfam" id="PF10145">
    <property type="entry name" value="PhageMin_Tail"/>
    <property type="match status" value="1"/>
</dbReference>
<dbReference type="PANTHER" id="PTHR37813">
    <property type="entry name" value="FELS-2 PROPHAGE PROTEIN"/>
    <property type="match status" value="1"/>
</dbReference>
<accession>A0A6G4CRY0</accession>
<feature type="transmembrane region" description="Helical" evidence="3">
    <location>
        <begin position="438"/>
        <end position="460"/>
    </location>
</feature>
<reference evidence="5" key="1">
    <citation type="submission" date="2019-02" db="EMBL/GenBank/DDBJ databases">
        <title>Genome sequencing of Clostridium botulinum clinical isolates.</title>
        <authorList>
            <person name="Brunt J."/>
            <person name="Van Vliet A.H.M."/>
            <person name="Stringer S.C."/>
            <person name="Grant K.A."/>
            <person name="Carter A.C."/>
            <person name="Peck M.W."/>
        </authorList>
    </citation>
    <scope>NUCLEOTIDE SEQUENCE</scope>
    <source>
        <strain evidence="5">H114400598</strain>
    </source>
</reference>
<dbReference type="InterPro" id="IPR010090">
    <property type="entry name" value="Phage_tape_meas"/>
</dbReference>
<feature type="domain" description="Phage tail tape measure protein" evidence="4">
    <location>
        <begin position="95"/>
        <end position="291"/>
    </location>
</feature>
<keyword evidence="1" id="KW-1188">Viral release from host cell</keyword>
<dbReference type="AlphaFoldDB" id="A0A6G4CRY0"/>
<keyword evidence="3" id="KW-1133">Transmembrane helix</keyword>
<dbReference type="InterPro" id="IPR016024">
    <property type="entry name" value="ARM-type_fold"/>
</dbReference>
<evidence type="ECO:0000256" key="3">
    <source>
        <dbReference type="SAM" id="Phobius"/>
    </source>
</evidence>
<keyword evidence="3" id="KW-0812">Transmembrane</keyword>
<proteinExistence type="predicted"/>
<dbReference type="SUPFAM" id="SSF48371">
    <property type="entry name" value="ARM repeat"/>
    <property type="match status" value="1"/>
</dbReference>
<protein>
    <submittedName>
        <fullName evidence="5">Phage tail tape measure protein</fullName>
    </submittedName>
</protein>